<organism evidence="5">
    <name type="scientific">marine metagenome</name>
    <dbReference type="NCBI Taxonomy" id="408172"/>
    <lineage>
        <taxon>unclassified sequences</taxon>
        <taxon>metagenomes</taxon>
        <taxon>ecological metagenomes</taxon>
    </lineage>
</organism>
<dbReference type="Pfam" id="PF13525">
    <property type="entry name" value="YfiO"/>
    <property type="match status" value="1"/>
</dbReference>
<dbReference type="NCBIfam" id="TIGR03302">
    <property type="entry name" value="OM_YfiO"/>
    <property type="match status" value="1"/>
</dbReference>
<name>A0A382XE49_9ZZZZ</name>
<proteinExistence type="predicted"/>
<dbReference type="EMBL" id="UINC01167113">
    <property type="protein sequence ID" value="SVD69437.1"/>
    <property type="molecule type" value="Genomic_DNA"/>
</dbReference>
<evidence type="ECO:0000256" key="3">
    <source>
        <dbReference type="ARBA" id="ARBA00023237"/>
    </source>
</evidence>
<gene>
    <name evidence="5" type="ORF">METZ01_LOCUS422291</name>
</gene>
<evidence type="ECO:0000256" key="1">
    <source>
        <dbReference type="ARBA" id="ARBA00022729"/>
    </source>
</evidence>
<feature type="non-terminal residue" evidence="5">
    <location>
        <position position="1"/>
    </location>
</feature>
<protein>
    <recommendedName>
        <fullName evidence="4">Outer membrane lipoprotein BamD-like domain-containing protein</fullName>
    </recommendedName>
</protein>
<dbReference type="InterPro" id="IPR011990">
    <property type="entry name" value="TPR-like_helical_dom_sf"/>
</dbReference>
<dbReference type="AlphaFoldDB" id="A0A382XE49"/>
<dbReference type="InterPro" id="IPR039565">
    <property type="entry name" value="BamD-like"/>
</dbReference>
<reference evidence="5" key="1">
    <citation type="submission" date="2018-05" db="EMBL/GenBank/DDBJ databases">
        <authorList>
            <person name="Lanie J.A."/>
            <person name="Ng W.-L."/>
            <person name="Kazmierczak K.M."/>
            <person name="Andrzejewski T.M."/>
            <person name="Davidsen T.M."/>
            <person name="Wayne K.J."/>
            <person name="Tettelin H."/>
            <person name="Glass J.I."/>
            <person name="Rusch D."/>
            <person name="Podicherti R."/>
            <person name="Tsui H.-C.T."/>
            <person name="Winkler M.E."/>
        </authorList>
    </citation>
    <scope>NUCLEOTIDE SEQUENCE</scope>
</reference>
<feature type="domain" description="Outer membrane lipoprotein BamD-like" evidence="4">
    <location>
        <begin position="38"/>
        <end position="194"/>
    </location>
</feature>
<accession>A0A382XE49</accession>
<keyword evidence="2" id="KW-0472">Membrane</keyword>
<dbReference type="SUPFAM" id="SSF48452">
    <property type="entry name" value="TPR-like"/>
    <property type="match status" value="1"/>
</dbReference>
<evidence type="ECO:0000313" key="5">
    <source>
        <dbReference type="EMBL" id="SVD69437.1"/>
    </source>
</evidence>
<sequence>MNIFLKLLVIILIIFLNSCSKKEEKISMIQEKELRLQMIDAYKEGVKALEEGDVLFAAKKFNEAEILFPQSEWASKSILMAAYSYYTQDYYYDAISELGRFIKNYPKDERLNYAHFLLAMCYYEQIIDEKKDLGPLLNAQKEFKFIIKNYPNSDFALDSKFKLDFINDVLASKEIYLGRYYIKKEKWIAAINRF</sequence>
<dbReference type="Gene3D" id="1.25.40.10">
    <property type="entry name" value="Tetratricopeptide repeat domain"/>
    <property type="match status" value="1"/>
</dbReference>
<keyword evidence="3" id="KW-0998">Cell outer membrane</keyword>
<evidence type="ECO:0000256" key="2">
    <source>
        <dbReference type="ARBA" id="ARBA00023136"/>
    </source>
</evidence>
<feature type="non-terminal residue" evidence="5">
    <location>
        <position position="194"/>
    </location>
</feature>
<evidence type="ECO:0000259" key="4">
    <source>
        <dbReference type="Pfam" id="PF13525"/>
    </source>
</evidence>
<keyword evidence="1" id="KW-0732">Signal</keyword>
<dbReference type="InterPro" id="IPR017689">
    <property type="entry name" value="BamD"/>
</dbReference>